<organism evidence="1 2">
    <name type="scientific">Streptomyces solincola</name>
    <dbReference type="NCBI Taxonomy" id="2100817"/>
    <lineage>
        <taxon>Bacteria</taxon>
        <taxon>Bacillati</taxon>
        <taxon>Actinomycetota</taxon>
        <taxon>Actinomycetes</taxon>
        <taxon>Kitasatosporales</taxon>
        <taxon>Streptomycetaceae</taxon>
        <taxon>Streptomyces</taxon>
    </lineage>
</organism>
<gene>
    <name evidence="1" type="ORF">C6N75_27035</name>
</gene>
<dbReference type="EMBL" id="PVLV01000555">
    <property type="protein sequence ID" value="PRH76184.1"/>
    <property type="molecule type" value="Genomic_DNA"/>
</dbReference>
<dbReference type="AlphaFoldDB" id="A0A2S9PP54"/>
<protein>
    <submittedName>
        <fullName evidence="1">Uncharacterized protein</fullName>
    </submittedName>
</protein>
<name>A0A2S9PP54_9ACTN</name>
<dbReference type="Proteomes" id="UP000239322">
    <property type="component" value="Unassembled WGS sequence"/>
</dbReference>
<sequence length="112" mass="12464">PPDGPGYHLAELRTEERVVPDEEQEQCAAERDAVAVVLGLRWGPPQTFSLWSLTARAADGEEVPEPWATLSRRVDDIDLWRRDGRWVAIGVTRAQGDDPRRLLVAVTAVDPP</sequence>
<evidence type="ECO:0000313" key="1">
    <source>
        <dbReference type="EMBL" id="PRH76184.1"/>
    </source>
</evidence>
<proteinExistence type="predicted"/>
<dbReference type="RefSeq" id="WP_105871505.1">
    <property type="nucleotide sequence ID" value="NZ_PVLV01000555.1"/>
</dbReference>
<feature type="non-terminal residue" evidence="1">
    <location>
        <position position="1"/>
    </location>
</feature>
<reference evidence="1 2" key="1">
    <citation type="submission" date="2018-03" db="EMBL/GenBank/DDBJ databases">
        <title>Novel Streptomyces sp. from soil.</title>
        <authorList>
            <person name="Tan G.Y.A."/>
            <person name="Lee Z.Y."/>
        </authorList>
    </citation>
    <scope>NUCLEOTIDE SEQUENCE [LARGE SCALE GENOMIC DNA]</scope>
    <source>
        <strain evidence="1 2">ST5x</strain>
    </source>
</reference>
<comment type="caution">
    <text evidence="1">The sequence shown here is derived from an EMBL/GenBank/DDBJ whole genome shotgun (WGS) entry which is preliminary data.</text>
</comment>
<accession>A0A2S9PP54</accession>
<evidence type="ECO:0000313" key="2">
    <source>
        <dbReference type="Proteomes" id="UP000239322"/>
    </source>
</evidence>
<keyword evidence="2" id="KW-1185">Reference proteome</keyword>